<protein>
    <submittedName>
        <fullName evidence="1">Uncharacterized protein</fullName>
    </submittedName>
</protein>
<comment type="caution">
    <text evidence="1">The sequence shown here is derived from an EMBL/GenBank/DDBJ whole genome shotgun (WGS) entry which is preliminary data.</text>
</comment>
<keyword evidence="2" id="KW-1185">Reference proteome</keyword>
<evidence type="ECO:0000313" key="1">
    <source>
        <dbReference type="EMBL" id="KAG2660045.1"/>
    </source>
</evidence>
<name>A0A8T0XLJ8_PANVG</name>
<proteinExistence type="predicted"/>
<reference evidence="1" key="1">
    <citation type="submission" date="2020-05" db="EMBL/GenBank/DDBJ databases">
        <title>WGS assembly of Panicum virgatum.</title>
        <authorList>
            <person name="Lovell J.T."/>
            <person name="Jenkins J."/>
            <person name="Shu S."/>
            <person name="Juenger T.E."/>
            <person name="Schmutz J."/>
        </authorList>
    </citation>
    <scope>NUCLEOTIDE SEQUENCE</scope>
    <source>
        <strain evidence="1">AP13</strain>
    </source>
</reference>
<accession>A0A8T0XLJ8</accession>
<evidence type="ECO:0000313" key="2">
    <source>
        <dbReference type="Proteomes" id="UP000823388"/>
    </source>
</evidence>
<dbReference type="EMBL" id="CM029037">
    <property type="protein sequence ID" value="KAG2660045.1"/>
    <property type="molecule type" value="Genomic_DNA"/>
</dbReference>
<dbReference type="AlphaFoldDB" id="A0A8T0XLJ8"/>
<sequence length="62" mass="7147">MDVLNPQTCRTLLEKLALDGHLHVRVFEEPVPTAPTMQRALFKQDPSKEPAKCRKRYTSLIQ</sequence>
<organism evidence="1 2">
    <name type="scientific">Panicum virgatum</name>
    <name type="common">Blackwell switchgrass</name>
    <dbReference type="NCBI Taxonomy" id="38727"/>
    <lineage>
        <taxon>Eukaryota</taxon>
        <taxon>Viridiplantae</taxon>
        <taxon>Streptophyta</taxon>
        <taxon>Embryophyta</taxon>
        <taxon>Tracheophyta</taxon>
        <taxon>Spermatophyta</taxon>
        <taxon>Magnoliopsida</taxon>
        <taxon>Liliopsida</taxon>
        <taxon>Poales</taxon>
        <taxon>Poaceae</taxon>
        <taxon>PACMAD clade</taxon>
        <taxon>Panicoideae</taxon>
        <taxon>Panicodae</taxon>
        <taxon>Paniceae</taxon>
        <taxon>Panicinae</taxon>
        <taxon>Panicum</taxon>
        <taxon>Panicum sect. Hiantes</taxon>
    </lineage>
</organism>
<dbReference type="Proteomes" id="UP000823388">
    <property type="component" value="Chromosome 1K"/>
</dbReference>
<gene>
    <name evidence="1" type="ORF">PVAP13_1KG393610</name>
</gene>